<accession>A0A9Q0JYH7</accession>
<dbReference type="Proteomes" id="UP001141806">
    <property type="component" value="Unassembled WGS sequence"/>
</dbReference>
<reference evidence="2" key="1">
    <citation type="journal article" date="2023" name="Plant J.">
        <title>The genome of the king protea, Protea cynaroides.</title>
        <authorList>
            <person name="Chang J."/>
            <person name="Duong T.A."/>
            <person name="Schoeman C."/>
            <person name="Ma X."/>
            <person name="Roodt D."/>
            <person name="Barker N."/>
            <person name="Li Z."/>
            <person name="Van de Peer Y."/>
            <person name="Mizrachi E."/>
        </authorList>
    </citation>
    <scope>NUCLEOTIDE SEQUENCE</scope>
    <source>
        <tissue evidence="2">Young leaves</tissue>
    </source>
</reference>
<evidence type="ECO:0000313" key="2">
    <source>
        <dbReference type="EMBL" id="KAJ4956656.1"/>
    </source>
</evidence>
<organism evidence="2 3">
    <name type="scientific">Protea cynaroides</name>
    <dbReference type="NCBI Taxonomy" id="273540"/>
    <lineage>
        <taxon>Eukaryota</taxon>
        <taxon>Viridiplantae</taxon>
        <taxon>Streptophyta</taxon>
        <taxon>Embryophyta</taxon>
        <taxon>Tracheophyta</taxon>
        <taxon>Spermatophyta</taxon>
        <taxon>Magnoliopsida</taxon>
        <taxon>Proteales</taxon>
        <taxon>Proteaceae</taxon>
        <taxon>Protea</taxon>
    </lineage>
</organism>
<feature type="compositionally biased region" description="Basic and acidic residues" evidence="1">
    <location>
        <begin position="29"/>
        <end position="40"/>
    </location>
</feature>
<comment type="caution">
    <text evidence="2">The sequence shown here is derived from an EMBL/GenBank/DDBJ whole genome shotgun (WGS) entry which is preliminary data.</text>
</comment>
<evidence type="ECO:0000256" key="1">
    <source>
        <dbReference type="SAM" id="MobiDB-lite"/>
    </source>
</evidence>
<feature type="region of interest" description="Disordered" evidence="1">
    <location>
        <begin position="1"/>
        <end position="44"/>
    </location>
</feature>
<gene>
    <name evidence="2" type="ORF">NE237_013439</name>
</gene>
<sequence length="205" mass="23430">MATFTVEKSVEAITEGSTSSTDDEEWKDESDHSNEDKSNDETYEQINDGFNLEKFDDDTIILRSVEPASSFDIESDARSTSRSPTMRRSMSTRLYQFLQELKAKAVVKAKQLSQRFSWGCGKSFIFVSEWQHPRIRYGSTPLPSHSLHNTVTIALQHRRRTLPSPSHSSPPSLLYSWPGLRGFIEGYLFLSFHHTHKGSLDIKRV</sequence>
<protein>
    <submittedName>
        <fullName evidence="2">Uncharacterized protein</fullName>
    </submittedName>
</protein>
<evidence type="ECO:0000313" key="3">
    <source>
        <dbReference type="Proteomes" id="UP001141806"/>
    </source>
</evidence>
<proteinExistence type="predicted"/>
<dbReference type="AlphaFoldDB" id="A0A9Q0JYH7"/>
<keyword evidence="3" id="KW-1185">Reference proteome</keyword>
<dbReference type="EMBL" id="JAMYWD010000011">
    <property type="protein sequence ID" value="KAJ4956656.1"/>
    <property type="molecule type" value="Genomic_DNA"/>
</dbReference>
<name>A0A9Q0JYH7_9MAGN</name>